<dbReference type="Proteomes" id="UP001500074">
    <property type="component" value="Unassembled WGS sequence"/>
</dbReference>
<protein>
    <submittedName>
        <fullName evidence="7">D-glycerate dehydrogenase</fullName>
    </submittedName>
</protein>
<feature type="domain" description="D-isomer specific 2-hydroxyacid dehydrogenase NAD-binding" evidence="6">
    <location>
        <begin position="121"/>
        <end position="295"/>
    </location>
</feature>
<dbReference type="InterPro" id="IPR006139">
    <property type="entry name" value="D-isomer_2_OHA_DH_cat_dom"/>
</dbReference>
<evidence type="ECO:0000256" key="2">
    <source>
        <dbReference type="ARBA" id="ARBA00023002"/>
    </source>
</evidence>
<evidence type="ECO:0000256" key="3">
    <source>
        <dbReference type="ARBA" id="ARBA00023027"/>
    </source>
</evidence>
<organism evidence="7 8">
    <name type="scientific">Modicisalibacter zincidurans</name>
    <dbReference type="NCBI Taxonomy" id="1178777"/>
    <lineage>
        <taxon>Bacteria</taxon>
        <taxon>Pseudomonadati</taxon>
        <taxon>Pseudomonadota</taxon>
        <taxon>Gammaproteobacteria</taxon>
        <taxon>Oceanospirillales</taxon>
        <taxon>Halomonadaceae</taxon>
        <taxon>Modicisalibacter</taxon>
    </lineage>
</organism>
<evidence type="ECO:0000256" key="4">
    <source>
        <dbReference type="RuleBase" id="RU003719"/>
    </source>
</evidence>
<keyword evidence="8" id="KW-1185">Reference proteome</keyword>
<accession>A0ABP9RBZ1</accession>
<comment type="similarity">
    <text evidence="1 4">Belongs to the D-isomer specific 2-hydroxyacid dehydrogenase family.</text>
</comment>
<evidence type="ECO:0000313" key="7">
    <source>
        <dbReference type="EMBL" id="GAA5174695.1"/>
    </source>
</evidence>
<reference evidence="8" key="1">
    <citation type="journal article" date="2019" name="Int. J. Syst. Evol. Microbiol.">
        <title>The Global Catalogue of Microorganisms (GCM) 10K type strain sequencing project: providing services to taxonomists for standard genome sequencing and annotation.</title>
        <authorList>
            <consortium name="The Broad Institute Genomics Platform"/>
            <consortium name="The Broad Institute Genome Sequencing Center for Infectious Disease"/>
            <person name="Wu L."/>
            <person name="Ma J."/>
        </authorList>
    </citation>
    <scope>NUCLEOTIDE SEQUENCE [LARGE SCALE GENOMIC DNA]</scope>
    <source>
        <strain evidence="8">JCM 18472</strain>
    </source>
</reference>
<evidence type="ECO:0000256" key="1">
    <source>
        <dbReference type="ARBA" id="ARBA00005854"/>
    </source>
</evidence>
<evidence type="ECO:0000259" key="6">
    <source>
        <dbReference type="Pfam" id="PF02826"/>
    </source>
</evidence>
<dbReference type="RefSeq" id="WP_051907401.1">
    <property type="nucleotide sequence ID" value="NZ_BAABKI010000018.1"/>
</dbReference>
<gene>
    <name evidence="7" type="ORF">GCM10023342_16270</name>
</gene>
<sequence length="327" mass="35040">MTQHAPRHPDWPIVILDDFDDVCARSPAVAALQRDFPLTVHRRRLEGPALQSALRQARIVVTLRERSAIDQRFLEAAPELELVAQTGTGLNHVDVPRVRQRGIAIATTPGGSVDAVAELVIGLMLAFDHRIVAGSRHVAAGDWASQLGREASGQTLGLVGFGAIARAVAPRAQALGMRIKAWGRSLEPAQARQLGVEAMPSVEALLEAVDVVSLHLRLTPETRGFLDANRIAAIRPGALLVNTARGALLDQHALLGALQAGRLRGAALDVTDPEPLPAGHPLLSREDVLITPHMGWTTRGTYERFLTDAGANIRAFVSGRPLHLVDG</sequence>
<dbReference type="PANTHER" id="PTHR42789:SF1">
    <property type="entry name" value="D-ISOMER SPECIFIC 2-HYDROXYACID DEHYDROGENASE FAMILY PROTEIN (AFU_ORTHOLOGUE AFUA_6G10090)"/>
    <property type="match status" value="1"/>
</dbReference>
<evidence type="ECO:0000313" key="8">
    <source>
        <dbReference type="Proteomes" id="UP001500074"/>
    </source>
</evidence>
<dbReference type="InterPro" id="IPR006140">
    <property type="entry name" value="D-isomer_DH_NAD-bd"/>
</dbReference>
<name>A0ABP9RBZ1_9GAMM</name>
<keyword evidence="3" id="KW-0520">NAD</keyword>
<dbReference type="SUPFAM" id="SSF51735">
    <property type="entry name" value="NAD(P)-binding Rossmann-fold domains"/>
    <property type="match status" value="1"/>
</dbReference>
<dbReference type="InterPro" id="IPR050857">
    <property type="entry name" value="D-2-hydroxyacid_DH"/>
</dbReference>
<dbReference type="Gene3D" id="3.40.50.720">
    <property type="entry name" value="NAD(P)-binding Rossmann-like Domain"/>
    <property type="match status" value="2"/>
</dbReference>
<dbReference type="InterPro" id="IPR036291">
    <property type="entry name" value="NAD(P)-bd_dom_sf"/>
</dbReference>
<dbReference type="PANTHER" id="PTHR42789">
    <property type="entry name" value="D-ISOMER SPECIFIC 2-HYDROXYACID DEHYDROGENASE FAMILY PROTEIN (AFU_ORTHOLOGUE AFUA_6G10090)"/>
    <property type="match status" value="1"/>
</dbReference>
<feature type="domain" description="D-isomer specific 2-hydroxyacid dehydrogenase catalytic" evidence="5">
    <location>
        <begin position="25"/>
        <end position="322"/>
    </location>
</feature>
<comment type="caution">
    <text evidence="7">The sequence shown here is derived from an EMBL/GenBank/DDBJ whole genome shotgun (WGS) entry which is preliminary data.</text>
</comment>
<evidence type="ECO:0000259" key="5">
    <source>
        <dbReference type="Pfam" id="PF00389"/>
    </source>
</evidence>
<dbReference type="SUPFAM" id="SSF52283">
    <property type="entry name" value="Formate/glycerate dehydrogenase catalytic domain-like"/>
    <property type="match status" value="1"/>
</dbReference>
<dbReference type="Pfam" id="PF00389">
    <property type="entry name" value="2-Hacid_dh"/>
    <property type="match status" value="1"/>
</dbReference>
<proteinExistence type="inferred from homology"/>
<dbReference type="EMBL" id="BAABKI010000018">
    <property type="protein sequence ID" value="GAA5174695.1"/>
    <property type="molecule type" value="Genomic_DNA"/>
</dbReference>
<keyword evidence="2 4" id="KW-0560">Oxidoreductase</keyword>
<dbReference type="Pfam" id="PF02826">
    <property type="entry name" value="2-Hacid_dh_C"/>
    <property type="match status" value="1"/>
</dbReference>